<evidence type="ECO:0000313" key="2">
    <source>
        <dbReference type="Proteomes" id="UP000606974"/>
    </source>
</evidence>
<name>A0A8H7E991_9EURO</name>
<dbReference type="OrthoDB" id="498286at2759"/>
<dbReference type="AlphaFoldDB" id="A0A8H7E991"/>
<sequence length="220" mass="25546">MVVSHDAVEDAPPFNLTDVDRAILASTDEEFHLQTWEDLKTIIANNDLHLLKRKPSDLRRYLKWSRDIKASYGSIPNYIMLKRLKWTPLPTSTPQSGPQFAVNDPLPFADKRDFKILPNDWPYGMEPGIRHIVVWLKNRLETEPGRGDMTQRSRKQIEEFVQRRFVDRVAGLEGSREKIQWFKNWTALQSVPGLEHVHVLVRDVPEEVIEEWTGGEPAVQ</sequence>
<dbReference type="InterPro" id="IPR022036">
    <property type="entry name" value="DUF3605"/>
</dbReference>
<protein>
    <recommendedName>
        <fullName evidence="3">N-acetylglucosamine-induced protein 1</fullName>
    </recommendedName>
</protein>
<evidence type="ECO:0008006" key="3">
    <source>
        <dbReference type="Google" id="ProtNLM"/>
    </source>
</evidence>
<dbReference type="Pfam" id="PF12239">
    <property type="entry name" value="DUF3605"/>
    <property type="match status" value="1"/>
</dbReference>
<reference evidence="1" key="1">
    <citation type="submission" date="2020-02" db="EMBL/GenBank/DDBJ databases">
        <authorList>
            <person name="Palmer J.M."/>
        </authorList>
    </citation>
    <scope>NUCLEOTIDE SEQUENCE</scope>
    <source>
        <strain evidence="1">EPUS1.4</strain>
        <tissue evidence="1">Thallus</tissue>
    </source>
</reference>
<dbReference type="PANTHER" id="PTHR35020">
    <property type="entry name" value="N-ACETYLGLUCOSAMINE-INDUCED PROTEIN 1"/>
    <property type="match status" value="1"/>
</dbReference>
<proteinExistence type="predicted"/>
<gene>
    <name evidence="1" type="ORF">GJ744_010601</name>
</gene>
<dbReference type="Proteomes" id="UP000606974">
    <property type="component" value="Unassembled WGS sequence"/>
</dbReference>
<keyword evidence="2" id="KW-1185">Reference proteome</keyword>
<organism evidence="1 2">
    <name type="scientific">Endocarpon pusillum</name>
    <dbReference type="NCBI Taxonomy" id="364733"/>
    <lineage>
        <taxon>Eukaryota</taxon>
        <taxon>Fungi</taxon>
        <taxon>Dikarya</taxon>
        <taxon>Ascomycota</taxon>
        <taxon>Pezizomycotina</taxon>
        <taxon>Eurotiomycetes</taxon>
        <taxon>Chaetothyriomycetidae</taxon>
        <taxon>Verrucariales</taxon>
        <taxon>Verrucariaceae</taxon>
        <taxon>Endocarpon</taxon>
    </lineage>
</organism>
<dbReference type="EMBL" id="JAACFV010000007">
    <property type="protein sequence ID" value="KAF7513205.1"/>
    <property type="molecule type" value="Genomic_DNA"/>
</dbReference>
<comment type="caution">
    <text evidence="1">The sequence shown here is derived from an EMBL/GenBank/DDBJ whole genome shotgun (WGS) entry which is preliminary data.</text>
</comment>
<dbReference type="GO" id="GO:0005737">
    <property type="term" value="C:cytoplasm"/>
    <property type="evidence" value="ECO:0007669"/>
    <property type="project" value="TreeGrafter"/>
</dbReference>
<dbReference type="GO" id="GO:0006044">
    <property type="term" value="P:N-acetylglucosamine metabolic process"/>
    <property type="evidence" value="ECO:0007669"/>
    <property type="project" value="TreeGrafter"/>
</dbReference>
<dbReference type="PANTHER" id="PTHR35020:SF2">
    <property type="entry name" value="N-ACETYLGLUCOSAMINE-INDUCED PROTEIN 1"/>
    <property type="match status" value="1"/>
</dbReference>
<evidence type="ECO:0000313" key="1">
    <source>
        <dbReference type="EMBL" id="KAF7513205.1"/>
    </source>
</evidence>
<accession>A0A8H7E991</accession>